<evidence type="ECO:0000256" key="5">
    <source>
        <dbReference type="PIRNR" id="PIRNR037350"/>
    </source>
</evidence>
<comment type="similarity">
    <text evidence="1 5">Belongs to the methyltransferase superfamily. METTL16/RlmF family.</text>
</comment>
<dbReference type="InterPro" id="IPR029063">
    <property type="entry name" value="SAM-dependent_MTases_sf"/>
</dbReference>
<dbReference type="Pfam" id="PF05971">
    <property type="entry name" value="Methyltransf_10"/>
    <property type="match status" value="1"/>
</dbReference>
<keyword evidence="3 5" id="KW-0808">Transferase</keyword>
<evidence type="ECO:0000256" key="6">
    <source>
        <dbReference type="SAM" id="MobiDB-lite"/>
    </source>
</evidence>
<dbReference type="PANTHER" id="PTHR13393:SF0">
    <property type="entry name" value="RNA N6-ADENOSINE-METHYLTRANSFERASE METTL16"/>
    <property type="match status" value="1"/>
</dbReference>
<evidence type="ECO:0000256" key="3">
    <source>
        <dbReference type="ARBA" id="ARBA00022679"/>
    </source>
</evidence>
<dbReference type="Gene3D" id="3.40.50.150">
    <property type="entry name" value="Vaccinia Virus protein VP39"/>
    <property type="match status" value="1"/>
</dbReference>
<evidence type="ECO:0000256" key="1">
    <source>
        <dbReference type="ARBA" id="ARBA00005878"/>
    </source>
</evidence>
<keyword evidence="4" id="KW-0949">S-adenosyl-L-methionine</keyword>
<keyword evidence="2 5" id="KW-0489">Methyltransferase</keyword>
<evidence type="ECO:0000313" key="7">
    <source>
        <dbReference type="EMBL" id="CAL8133840.1"/>
    </source>
</evidence>
<evidence type="ECO:0000256" key="2">
    <source>
        <dbReference type="ARBA" id="ARBA00022603"/>
    </source>
</evidence>
<dbReference type="PIRSF" id="PIRSF037350">
    <property type="entry name" value="Mtase_ZK1128_prd"/>
    <property type="match status" value="1"/>
</dbReference>
<dbReference type="Proteomes" id="UP001642540">
    <property type="component" value="Unassembled WGS sequence"/>
</dbReference>
<evidence type="ECO:0000313" key="8">
    <source>
        <dbReference type="Proteomes" id="UP001642540"/>
    </source>
</evidence>
<dbReference type="EMBL" id="CAXLJM020000102">
    <property type="protein sequence ID" value="CAL8133840.1"/>
    <property type="molecule type" value="Genomic_DNA"/>
</dbReference>
<dbReference type="CDD" id="cd02440">
    <property type="entry name" value="AdoMet_MTases"/>
    <property type="match status" value="1"/>
</dbReference>
<dbReference type="EC" id="2.1.1.-" evidence="5"/>
<comment type="caution">
    <text evidence="7">The sequence shown here is derived from an EMBL/GenBank/DDBJ whole genome shotgun (WGS) entry which is preliminary data.</text>
</comment>
<organism evidence="7 8">
    <name type="scientific">Orchesella dallaii</name>
    <dbReference type="NCBI Taxonomy" id="48710"/>
    <lineage>
        <taxon>Eukaryota</taxon>
        <taxon>Metazoa</taxon>
        <taxon>Ecdysozoa</taxon>
        <taxon>Arthropoda</taxon>
        <taxon>Hexapoda</taxon>
        <taxon>Collembola</taxon>
        <taxon>Entomobryomorpha</taxon>
        <taxon>Entomobryoidea</taxon>
        <taxon>Orchesellidae</taxon>
        <taxon>Orchesellinae</taxon>
        <taxon>Orchesella</taxon>
    </lineage>
</organism>
<feature type="region of interest" description="Disordered" evidence="6">
    <location>
        <begin position="186"/>
        <end position="210"/>
    </location>
</feature>
<proteinExistence type="inferred from homology"/>
<reference evidence="7 8" key="1">
    <citation type="submission" date="2024-08" db="EMBL/GenBank/DDBJ databases">
        <authorList>
            <person name="Cucini C."/>
            <person name="Frati F."/>
        </authorList>
    </citation>
    <scope>NUCLEOTIDE SEQUENCE [LARGE SCALE GENOMIC DNA]</scope>
</reference>
<dbReference type="SUPFAM" id="SSF53335">
    <property type="entry name" value="S-adenosyl-L-methionine-dependent methyltransferases"/>
    <property type="match status" value="1"/>
</dbReference>
<dbReference type="InterPro" id="IPR010286">
    <property type="entry name" value="METTL16/RlmF"/>
</dbReference>
<evidence type="ECO:0000256" key="4">
    <source>
        <dbReference type="ARBA" id="ARBA00022691"/>
    </source>
</evidence>
<keyword evidence="8" id="KW-1185">Reference proteome</keyword>
<gene>
    <name evidence="7" type="ORF">ODALV1_LOCUS25244</name>
</gene>
<dbReference type="PANTHER" id="PTHR13393">
    <property type="entry name" value="SAM-DEPENDENT METHYLTRANSFERASE"/>
    <property type="match status" value="1"/>
</dbReference>
<dbReference type="InterPro" id="IPR017182">
    <property type="entry name" value="METTL16/PsiM"/>
</dbReference>
<feature type="compositionally biased region" description="Basic and acidic residues" evidence="6">
    <location>
        <begin position="191"/>
        <end position="200"/>
    </location>
</feature>
<accession>A0ABP1RRN9</accession>
<name>A0ABP1RRN9_9HEXA</name>
<protein>
    <recommendedName>
        <fullName evidence="5">U6 small nuclear RNA (adenine-(43)-N(6))-methyltransferase</fullName>
        <ecNumber evidence="5">2.1.1.-</ecNumber>
    </recommendedName>
</protein>
<sequence>MHERNIYRNPHNFAELAKKHTFLTPYLSLNSNGVPKINFKDQEALRALTKALLLEDFQLNVDIPEDVLVPTVPLRLNYILWLEDLLAWNNGFEKSGNDIISGIDVGTGATAIYALLAAKKNQWRMVGTEIEPESVMLARSNVKQNNLEQLIQIIHVKDSVLDQVLENSVSNQYDFTMCNPPFFGNEDETDSGAKSRKDRPLPSGAKTGTSNELIYDGGELEFICKMIEDSQKRKCSVRIFTTMVGIKRDFKELLLKLKSVGVKNFTTTEFTQGKTMRWGLAWSFDDKIHLTPPAQVTQEFENVPTCLNFENYIFSHLQNLNFYFLKRMSCASEDSNVDIGIGQTIHFIATENTWTGQRRRRREMERLRNFSSTAATAIVNNDKEPPRKIVKLSEEVSSAPQQEDSIKSMECQEESSEFTATTLSSNILLESYVQLVRDGRHARINMSLLGGSLGKDGLNQIMTYLRNSYTRDSKNPSTELYQLLKY</sequence>